<organism evidence="3">
    <name type="scientific">Mesocestoides corti</name>
    <name type="common">Flatworm</name>
    <dbReference type="NCBI Taxonomy" id="53468"/>
    <lineage>
        <taxon>Eukaryota</taxon>
        <taxon>Metazoa</taxon>
        <taxon>Spiralia</taxon>
        <taxon>Lophotrochozoa</taxon>
        <taxon>Platyhelminthes</taxon>
        <taxon>Cestoda</taxon>
        <taxon>Eucestoda</taxon>
        <taxon>Cyclophyllidea</taxon>
        <taxon>Mesocestoididae</taxon>
        <taxon>Mesocestoides</taxon>
    </lineage>
</organism>
<dbReference type="InterPro" id="IPR051033">
    <property type="entry name" value="SH3BGR"/>
</dbReference>
<dbReference type="Pfam" id="PF04908">
    <property type="entry name" value="SH3BGR"/>
    <property type="match status" value="1"/>
</dbReference>
<comment type="similarity">
    <text evidence="1">Belongs to the SH3BGR family.</text>
</comment>
<feature type="compositionally biased region" description="Low complexity" evidence="2">
    <location>
        <begin position="218"/>
        <end position="231"/>
    </location>
</feature>
<dbReference type="InterPro" id="IPR036249">
    <property type="entry name" value="Thioredoxin-like_sf"/>
</dbReference>
<dbReference type="AlphaFoldDB" id="A0A5K3EUH2"/>
<name>A0A5K3EUH2_MESCO</name>
<reference evidence="3" key="1">
    <citation type="submission" date="2019-11" db="UniProtKB">
        <authorList>
            <consortium name="WormBaseParasite"/>
        </authorList>
    </citation>
    <scope>IDENTIFICATION</scope>
</reference>
<dbReference type="GO" id="GO:0005737">
    <property type="term" value="C:cytoplasm"/>
    <property type="evidence" value="ECO:0007669"/>
    <property type="project" value="TreeGrafter"/>
</dbReference>
<sequence>MSIKVFVSSAPGNLGVRKNQYMLSTILTAKKIDYEQIDLTDPKNSELKQALIDELKEKSLAFIPPIIYCGDEYLGNFDDFFESVELESVESFLRVPGATNKSFDDFVSTNQGGLTECAAKSDEVDEKKGKSEEESSSSAGESDSEAESGVESTTTNKAKTLDEEGSGAKKEVTEGIVEAKTEKAVESSANKEQKGEEQQSSNDAETSGMANAEKNAKSESSSAEEQSSSTEESSEEEESGKATPVKEKKVPSSGSNSSSESVGDGGVEAKTETTVSKTTADTKLKEESSSSESESESESESSEEENKVRKMTPESKTKESADGGVKTAEKTSKASEGSSEEESTSSEEESE</sequence>
<feature type="region of interest" description="Disordered" evidence="2">
    <location>
        <begin position="117"/>
        <end position="351"/>
    </location>
</feature>
<dbReference type="WBParaSite" id="MCU_003141-RA">
    <property type="protein sequence ID" value="MCU_003141-RA"/>
    <property type="gene ID" value="MCU_003141"/>
</dbReference>
<evidence type="ECO:0000256" key="2">
    <source>
        <dbReference type="SAM" id="MobiDB-lite"/>
    </source>
</evidence>
<accession>A0A5K3EUH2</accession>
<feature type="compositionally biased region" description="Low complexity" evidence="2">
    <location>
        <begin position="252"/>
        <end position="262"/>
    </location>
</feature>
<evidence type="ECO:0000256" key="1">
    <source>
        <dbReference type="ARBA" id="ARBA00007764"/>
    </source>
</evidence>
<feature type="compositionally biased region" description="Basic and acidic residues" evidence="2">
    <location>
        <begin position="304"/>
        <end position="333"/>
    </location>
</feature>
<dbReference type="PANTHER" id="PTHR12232:SF0">
    <property type="entry name" value="THIOREDOXIN DOMAIN-CONTAINING PROTEIN"/>
    <property type="match status" value="1"/>
</dbReference>
<feature type="compositionally biased region" description="Basic and acidic residues" evidence="2">
    <location>
        <begin position="119"/>
        <end position="133"/>
    </location>
</feature>
<dbReference type="Gene3D" id="3.40.30.10">
    <property type="entry name" value="Glutaredoxin"/>
    <property type="match status" value="1"/>
</dbReference>
<proteinExistence type="inferred from homology"/>
<dbReference type="SUPFAM" id="SSF52833">
    <property type="entry name" value="Thioredoxin-like"/>
    <property type="match status" value="1"/>
</dbReference>
<evidence type="ECO:0000313" key="3">
    <source>
        <dbReference type="WBParaSite" id="MCU_003141-RA"/>
    </source>
</evidence>
<feature type="compositionally biased region" description="Acidic residues" evidence="2">
    <location>
        <begin position="338"/>
        <end position="351"/>
    </location>
</feature>
<feature type="compositionally biased region" description="Basic and acidic residues" evidence="2">
    <location>
        <begin position="159"/>
        <end position="197"/>
    </location>
</feature>
<feature type="compositionally biased region" description="Polar residues" evidence="2">
    <location>
        <begin position="198"/>
        <end position="209"/>
    </location>
</feature>
<feature type="compositionally biased region" description="Acidic residues" evidence="2">
    <location>
        <begin position="293"/>
        <end position="303"/>
    </location>
</feature>
<dbReference type="InterPro" id="IPR006993">
    <property type="entry name" value="Glut_rich_SH3-bd"/>
</dbReference>
<protein>
    <submittedName>
        <fullName evidence="3">Glutaredoxin domain-containing protein</fullName>
    </submittedName>
</protein>
<dbReference type="PANTHER" id="PTHR12232">
    <property type="entry name" value="SH3 DOMAIN-BINDING GLUTAMIC ACID-RICH-LIKE PROTEIN"/>
    <property type="match status" value="1"/>
</dbReference>